<dbReference type="OrthoDB" id="265717at2759"/>
<feature type="compositionally biased region" description="Low complexity" evidence="1">
    <location>
        <begin position="84"/>
        <end position="95"/>
    </location>
</feature>
<feature type="domain" description="SET" evidence="2">
    <location>
        <begin position="107"/>
        <end position="241"/>
    </location>
</feature>
<accession>A0A2J6PF22</accession>
<protein>
    <submittedName>
        <fullName evidence="3">SET domain-containing protein</fullName>
    </submittedName>
</protein>
<gene>
    <name evidence="3" type="ORF">NA56DRAFT_666257</name>
</gene>
<evidence type="ECO:0000259" key="2">
    <source>
        <dbReference type="PROSITE" id="PS50280"/>
    </source>
</evidence>
<dbReference type="InterPro" id="IPR053185">
    <property type="entry name" value="SET_domain_protein"/>
</dbReference>
<dbReference type="PROSITE" id="PS50280">
    <property type="entry name" value="SET"/>
    <property type="match status" value="1"/>
</dbReference>
<sequence>MAGQWAVVPLAGVQMDFEAWMASFKFDKNAYRSAKGAAKPSAQARPSRGSFQRQLLLTPPASPPNLALRRGRHFKTPSPPPTFIPSSSSSFSSTSTISEPTPLFTTDFFEVRKSPKGGYGAFATKDIEKDTIIMSEEPLFRAALMEVFIEFENLPADKRAEYRTLFGWQGVSDDEILAIFKTNRFETTEGKGGIFLKSSRFNHACHPFSTCTYSYNKVQGRLITITLQPIQKGEEITISYCGTPSTLYENYGFYCDCQACPPPAKAKAEADFYRGPR</sequence>
<organism evidence="3 4">
    <name type="scientific">Hyaloscypha hepaticicola</name>
    <dbReference type="NCBI Taxonomy" id="2082293"/>
    <lineage>
        <taxon>Eukaryota</taxon>
        <taxon>Fungi</taxon>
        <taxon>Dikarya</taxon>
        <taxon>Ascomycota</taxon>
        <taxon>Pezizomycotina</taxon>
        <taxon>Leotiomycetes</taxon>
        <taxon>Helotiales</taxon>
        <taxon>Hyaloscyphaceae</taxon>
        <taxon>Hyaloscypha</taxon>
    </lineage>
</organism>
<dbReference type="InterPro" id="IPR001214">
    <property type="entry name" value="SET_dom"/>
</dbReference>
<dbReference type="Gene3D" id="2.170.270.10">
    <property type="entry name" value="SET domain"/>
    <property type="match status" value="1"/>
</dbReference>
<dbReference type="SMART" id="SM00317">
    <property type="entry name" value="SET"/>
    <property type="match status" value="1"/>
</dbReference>
<reference evidence="3 4" key="1">
    <citation type="submission" date="2016-05" db="EMBL/GenBank/DDBJ databases">
        <title>A degradative enzymes factory behind the ericoid mycorrhizal symbiosis.</title>
        <authorList>
            <consortium name="DOE Joint Genome Institute"/>
            <person name="Martino E."/>
            <person name="Morin E."/>
            <person name="Grelet G."/>
            <person name="Kuo A."/>
            <person name="Kohler A."/>
            <person name="Daghino S."/>
            <person name="Barry K."/>
            <person name="Choi C."/>
            <person name="Cichocki N."/>
            <person name="Clum A."/>
            <person name="Copeland A."/>
            <person name="Hainaut M."/>
            <person name="Haridas S."/>
            <person name="Labutti K."/>
            <person name="Lindquist E."/>
            <person name="Lipzen A."/>
            <person name="Khouja H.-R."/>
            <person name="Murat C."/>
            <person name="Ohm R."/>
            <person name="Olson A."/>
            <person name="Spatafora J."/>
            <person name="Veneault-Fourrey C."/>
            <person name="Henrissat B."/>
            <person name="Grigoriev I."/>
            <person name="Martin F."/>
            <person name="Perotto S."/>
        </authorList>
    </citation>
    <scope>NUCLEOTIDE SEQUENCE [LARGE SCALE GENOMIC DNA]</scope>
    <source>
        <strain evidence="3 4">UAMH 7357</strain>
    </source>
</reference>
<feature type="region of interest" description="Disordered" evidence="1">
    <location>
        <begin position="37"/>
        <end position="95"/>
    </location>
</feature>
<dbReference type="PANTHER" id="PTHR47332:SF2">
    <property type="entry name" value="SET-6"/>
    <property type="match status" value="1"/>
</dbReference>
<dbReference type="EMBL" id="KZ613547">
    <property type="protein sequence ID" value="PMD12579.1"/>
    <property type="molecule type" value="Genomic_DNA"/>
</dbReference>
<dbReference type="Pfam" id="PF00856">
    <property type="entry name" value="SET"/>
    <property type="match status" value="1"/>
</dbReference>
<dbReference type="AlphaFoldDB" id="A0A2J6PF22"/>
<dbReference type="STRING" id="1745343.A0A2J6PF22"/>
<dbReference type="PANTHER" id="PTHR47332">
    <property type="entry name" value="SET DOMAIN-CONTAINING PROTEIN 5"/>
    <property type="match status" value="1"/>
</dbReference>
<dbReference type="InterPro" id="IPR046341">
    <property type="entry name" value="SET_dom_sf"/>
</dbReference>
<keyword evidence="4" id="KW-1185">Reference proteome</keyword>
<name>A0A2J6PF22_9HELO</name>
<evidence type="ECO:0000313" key="4">
    <source>
        <dbReference type="Proteomes" id="UP000235672"/>
    </source>
</evidence>
<evidence type="ECO:0000256" key="1">
    <source>
        <dbReference type="SAM" id="MobiDB-lite"/>
    </source>
</evidence>
<dbReference type="SUPFAM" id="SSF82199">
    <property type="entry name" value="SET domain"/>
    <property type="match status" value="1"/>
</dbReference>
<evidence type="ECO:0000313" key="3">
    <source>
        <dbReference type="EMBL" id="PMD12579.1"/>
    </source>
</evidence>
<proteinExistence type="predicted"/>
<dbReference type="CDD" id="cd20071">
    <property type="entry name" value="SET_SMYD"/>
    <property type="match status" value="1"/>
</dbReference>
<dbReference type="Proteomes" id="UP000235672">
    <property type="component" value="Unassembled WGS sequence"/>
</dbReference>